<keyword evidence="2" id="KW-1185">Reference proteome</keyword>
<comment type="caution">
    <text evidence="1">The sequence shown here is derived from an EMBL/GenBank/DDBJ whole genome shotgun (WGS) entry which is preliminary data.</text>
</comment>
<organism evidence="1 2">
    <name type="scientific">Paractinoplanes pyxinae</name>
    <dbReference type="NCBI Taxonomy" id="2997416"/>
    <lineage>
        <taxon>Bacteria</taxon>
        <taxon>Bacillati</taxon>
        <taxon>Actinomycetota</taxon>
        <taxon>Actinomycetes</taxon>
        <taxon>Micromonosporales</taxon>
        <taxon>Micromonosporaceae</taxon>
        <taxon>Paractinoplanes</taxon>
    </lineage>
</organism>
<evidence type="ECO:0000313" key="2">
    <source>
        <dbReference type="Proteomes" id="UP001151002"/>
    </source>
</evidence>
<accession>A0ABT4B4Q1</accession>
<dbReference type="EMBL" id="JAPNTZ010000009">
    <property type="protein sequence ID" value="MCY1141473.1"/>
    <property type="molecule type" value="Genomic_DNA"/>
</dbReference>
<evidence type="ECO:0000313" key="1">
    <source>
        <dbReference type="EMBL" id="MCY1141473.1"/>
    </source>
</evidence>
<proteinExistence type="predicted"/>
<reference evidence="1" key="1">
    <citation type="submission" date="2022-11" db="EMBL/GenBank/DDBJ databases">
        <authorList>
            <person name="Somphong A."/>
            <person name="Phongsopitanun W."/>
        </authorList>
    </citation>
    <scope>NUCLEOTIDE SEQUENCE</scope>
    <source>
        <strain evidence="1">Pm04-4</strain>
    </source>
</reference>
<dbReference type="RefSeq" id="WP_267565856.1">
    <property type="nucleotide sequence ID" value="NZ_JAPNTZ010000009.1"/>
</dbReference>
<name>A0ABT4B4Q1_9ACTN</name>
<protein>
    <submittedName>
        <fullName evidence="1">Uncharacterized protein</fullName>
    </submittedName>
</protein>
<dbReference type="Proteomes" id="UP001151002">
    <property type="component" value="Unassembled WGS sequence"/>
</dbReference>
<gene>
    <name evidence="1" type="ORF">OWR29_26045</name>
</gene>
<sequence>MVGPLPQWCDDTCSVCPAQELGPGKFDVVARPARELAYRPEVGWRVGPDGTAVCVHPYRVGMPPGRYASASTPVPSMEANSALPAPSAEALELPAHVDDLEGWLVAVLRTADSDEIFGAVARAERQAGERFAPGAVVTALRRVLSRELARR</sequence>